<evidence type="ECO:0000313" key="3">
    <source>
        <dbReference type="Proteomes" id="UP001438707"/>
    </source>
</evidence>
<proteinExistence type="predicted"/>
<dbReference type="Proteomes" id="UP001438707">
    <property type="component" value="Unassembled WGS sequence"/>
</dbReference>
<name>A0AAW1R1F2_9CHLO</name>
<comment type="caution">
    <text evidence="2">The sequence shown here is derived from an EMBL/GenBank/DDBJ whole genome shotgun (WGS) entry which is preliminary data.</text>
</comment>
<organism evidence="2 3">
    <name type="scientific">Apatococcus lobatus</name>
    <dbReference type="NCBI Taxonomy" id="904363"/>
    <lineage>
        <taxon>Eukaryota</taxon>
        <taxon>Viridiplantae</taxon>
        <taxon>Chlorophyta</taxon>
        <taxon>core chlorophytes</taxon>
        <taxon>Trebouxiophyceae</taxon>
        <taxon>Chlorellales</taxon>
        <taxon>Chlorellaceae</taxon>
        <taxon>Apatococcus</taxon>
    </lineage>
</organism>
<keyword evidence="1" id="KW-0472">Membrane</keyword>
<protein>
    <submittedName>
        <fullName evidence="2">Uncharacterized protein</fullName>
    </submittedName>
</protein>
<dbReference type="AlphaFoldDB" id="A0AAW1R1F2"/>
<gene>
    <name evidence="2" type="ORF">WJX74_010539</name>
</gene>
<keyword evidence="1" id="KW-0812">Transmembrane</keyword>
<keyword evidence="1" id="KW-1133">Transmembrane helix</keyword>
<feature type="transmembrane region" description="Helical" evidence="1">
    <location>
        <begin position="169"/>
        <end position="187"/>
    </location>
</feature>
<feature type="transmembrane region" description="Helical" evidence="1">
    <location>
        <begin position="207"/>
        <end position="230"/>
    </location>
</feature>
<evidence type="ECO:0000313" key="2">
    <source>
        <dbReference type="EMBL" id="KAK9827562.1"/>
    </source>
</evidence>
<dbReference type="EMBL" id="JALJOS010000018">
    <property type="protein sequence ID" value="KAK9827562.1"/>
    <property type="molecule type" value="Genomic_DNA"/>
</dbReference>
<reference evidence="2 3" key="1">
    <citation type="journal article" date="2024" name="Nat. Commun.">
        <title>Phylogenomics reveals the evolutionary origins of lichenization in chlorophyte algae.</title>
        <authorList>
            <person name="Puginier C."/>
            <person name="Libourel C."/>
            <person name="Otte J."/>
            <person name="Skaloud P."/>
            <person name="Haon M."/>
            <person name="Grisel S."/>
            <person name="Petersen M."/>
            <person name="Berrin J.G."/>
            <person name="Delaux P.M."/>
            <person name="Dal Grande F."/>
            <person name="Keller J."/>
        </authorList>
    </citation>
    <scope>NUCLEOTIDE SEQUENCE [LARGE SCALE GENOMIC DNA]</scope>
    <source>
        <strain evidence="2 3">SAG 2145</strain>
    </source>
</reference>
<accession>A0AAW1R1F2</accession>
<evidence type="ECO:0000256" key="1">
    <source>
        <dbReference type="SAM" id="Phobius"/>
    </source>
</evidence>
<sequence length="288" mass="33106">MDQLSQNFTDERGFLTNHNPGTVRFVKLSEDGAQLEEDFECQRLGHGRFSWPTLTRRWRCRSVKISPNLTTFFEAPELDKSGLTIEPLQYSAYFVRCTGDLDSSQLLQMPHKPITSFDTQPESQEKVARLRHELEPHLPKSETCFYLPRYYGFRWTGLHAFLDLSKRRIAILHLAIFIAIGYILGLLGGQLCSYLQVDGSNCLGLEFSPALVGLVEMYILFIGYCVVSFWRQHVLEDGAKMREWVKACRDILSRLDERNTATSHAITKEVRAWETILIGLLKAMGRRP</sequence>
<keyword evidence="3" id="KW-1185">Reference proteome</keyword>